<dbReference type="Gene3D" id="2.60.120.200">
    <property type="match status" value="1"/>
</dbReference>
<keyword evidence="1" id="KW-0344">Guanine-nucleotide releasing factor</keyword>
<keyword evidence="2 6" id="KW-0732">Signal</keyword>
<feature type="chain" id="PRO_5046442612" description="LamG-like jellyroll fold domain-containing protein" evidence="6">
    <location>
        <begin position="35"/>
        <end position="1740"/>
    </location>
</feature>
<dbReference type="NCBIfam" id="NF047446">
    <property type="entry name" value="barrel_OmpL47"/>
    <property type="match status" value="2"/>
</dbReference>
<dbReference type="InterPro" id="IPR013320">
    <property type="entry name" value="ConA-like_dom_sf"/>
</dbReference>
<dbReference type="Proteomes" id="UP000800981">
    <property type="component" value="Unassembled WGS sequence"/>
</dbReference>
<feature type="region of interest" description="Disordered" evidence="5">
    <location>
        <begin position="1059"/>
        <end position="1085"/>
    </location>
</feature>
<evidence type="ECO:0000256" key="3">
    <source>
        <dbReference type="ARBA" id="ARBA00022737"/>
    </source>
</evidence>
<dbReference type="RefSeq" id="WP_166279486.1">
    <property type="nucleotide sequence ID" value="NZ_JAANNP010000002.1"/>
</dbReference>
<evidence type="ECO:0000256" key="2">
    <source>
        <dbReference type="ARBA" id="ARBA00022729"/>
    </source>
</evidence>
<reference evidence="8 9" key="1">
    <citation type="submission" date="2020-03" db="EMBL/GenBank/DDBJ databases">
        <title>Two novel Motilibacter sp.</title>
        <authorList>
            <person name="Liu S."/>
        </authorList>
    </citation>
    <scope>NUCLEOTIDE SEQUENCE [LARGE SCALE GENOMIC DNA]</scope>
    <source>
        <strain evidence="8 9">E257</strain>
    </source>
</reference>
<dbReference type="InterPro" id="IPR009091">
    <property type="entry name" value="RCC1/BLIP-II"/>
</dbReference>
<dbReference type="Gene3D" id="2.130.10.30">
    <property type="entry name" value="Regulator of chromosome condensation 1/beta-lactamase-inhibitor protein II"/>
    <property type="match status" value="2"/>
</dbReference>
<feature type="domain" description="LamG-like jellyroll fold" evidence="7">
    <location>
        <begin position="450"/>
        <end position="584"/>
    </location>
</feature>
<feature type="signal peptide" evidence="6">
    <location>
        <begin position="1"/>
        <end position="34"/>
    </location>
</feature>
<protein>
    <recommendedName>
        <fullName evidence="7">LamG-like jellyroll fold domain-containing protein</fullName>
    </recommendedName>
</protein>
<dbReference type="PROSITE" id="PS50012">
    <property type="entry name" value="RCC1_3"/>
    <property type="match status" value="7"/>
</dbReference>
<keyword evidence="9" id="KW-1185">Reference proteome</keyword>
<dbReference type="SUPFAM" id="SSF50985">
    <property type="entry name" value="RCC1/BLIP-II"/>
    <property type="match status" value="1"/>
</dbReference>
<name>A0ABX0GT46_9ACTN</name>
<dbReference type="SUPFAM" id="SSF49899">
    <property type="entry name" value="Concanavalin A-like lectins/glucanases"/>
    <property type="match status" value="1"/>
</dbReference>
<dbReference type="InterPro" id="IPR058094">
    <property type="entry name" value="Ig-like_OmpL47-like"/>
</dbReference>
<sequence>MTARTARGVAWAGTATVVALLAAAMTPVAPPAEAATAVGASAWGQNAYAQLGDGTTTARKTPVTARLGGRAAGLAAGDRHSLAVAEDGTVLAWGSNAYGQLGDGTVTTRKTPVRVGTLTDVVAVAAGAYASVALRADGTVWAWGRNTAGQLGDGTLTNRRTPVRVPGLTDVRAIAAGDTFTLAVKTDGTVWAWGANASGQLGDGTVTTRKSPVRVTGISNVLSVAAGIASSVALRADGTVWTWGANAYGQLGDGTLTTRKTPVQAVGVTGAVAVDAGDQDTLVLRSDGTVRAWGRNQSGQLGDGTTTTRRTAVSVTGLAGVTGIAAGDTHTLAVLADGTVRAWGANGNGQLGDGTATARKTPVVVKGLSEAGVIAAGTAHTLAAARNEASGPQPSGWWPAEGDGDDAAGDLTASLGAGVGFTTGAVACAFDVPADSAVEIADDPAVEPRAAFSFSAWVSPQAVTGRRVVAAKSEDGRQAWALAVVDGKLSVDVSADGSDVRTVTSTSAVVAAKRWQQVAVTFDGSVTEPERVKLYVGGLPVAAAATAGPHSSVADVAGPLRLGGPGWSGGIDEARVFPGPLTAAQVADVQAGDVASAGAPCDLVAPVTAAALSPKPNTAGWNNAPVAVTLTATDNTGGTGVGSLTYSASGAQEVEEDSADGDTATLTVTEEGLTTVSASASDTAGNTEEARAFAVRVDRSAPTATVSRAPAANAQGWNNGPVTVAWECADAVSGVASCPAPRTFDTDGAGQYALGSVVDAAGNTAAVRSGDVSIDTTAPTLTAGLAVAPHASGWYREDVRVSWSATDALSGIDGAAPADGVIDGEGRGLTTSARVSDRAGNVTVATSPAVSIDRTAPVTTASAPEGWVRGAAVKLSAADNLSGVAATWWQLDEGQPQQGDHVDIDEDGIHDLRFWSVDAAGNAEEPATVRVHVDSTAPVVTHRLDPEPNALGWLRDDVTVTFDCADGTSGVAECTAPVRVTAEGAGRTVTGSARDAAGNTATDVAVVSIDRTAPAVTPWVDAVAAASGWFNTPVTVSFDCADALSGVVECAGPVTLGEGRGQSATGTATDAAGNEGSGTRSGVDVDLTAPTLAGSAGERPTSGWWRDDVVVRWECDDALSGIDGGCPAPASLTGEGELSTVASVADRAGNTTVARVDGVRIDRTAPVTTADVAAALATGWHSGPVEVALAATDALSGVSVTRYSVDGVTASYDGAFTVREPGVHEIRFWSEDVAGNVEPAGSLTVRIDGIAPAVAASFTPAPNAEGWNNSPVDVTFTCGDDESGVAECPAPVFVGEDGAGRAVAGTAVDAAGNASTATAVVNLDTRAPEVSGAATTEPAATGWHREPVTVAFRCADELSGVADCPAAVTVDREGEGVVVSGTATDRAGNVSEPAEVSVDVDLTAPSVALAGGPSGTVEFGQVPDAPTCEARDATSGVAGCVVDGYGIEVGEHVVTATATDAAGWTSTATRAYTVVKARQAIRFDALGDKRAGDPDVNVVAVASSGLPVELRASGACTVFATTVHLVGAGQCSITASQPGNGSYEPAADVTRTFTVATTVLDGFDRANGWVGSDWAGTVGTAFYRVSGRALDVRAGGPLVYRAPFGTTQEAQITLTDVDPRSHAVGVLLKAQTGSIPSAGAISVTYDAKEKAVEVSTLRVGTLSWKVYTGKAVTFADGDVLRARVTAAGDVQVYRNATLVTTVTLSAADKAFFNPKGGQIGIWAHPSTSGLVDDFGGGTVG</sequence>
<evidence type="ECO:0000256" key="1">
    <source>
        <dbReference type="ARBA" id="ARBA00022658"/>
    </source>
</evidence>
<evidence type="ECO:0000256" key="4">
    <source>
        <dbReference type="ARBA" id="ARBA00023157"/>
    </source>
</evidence>
<comment type="caution">
    <text evidence="8">The sequence shown here is derived from an EMBL/GenBank/DDBJ whole genome shotgun (WGS) entry which is preliminary data.</text>
</comment>
<evidence type="ECO:0000256" key="6">
    <source>
        <dbReference type="SAM" id="SignalP"/>
    </source>
</evidence>
<gene>
    <name evidence="8" type="ORF">G9H71_05820</name>
</gene>
<dbReference type="InterPro" id="IPR051553">
    <property type="entry name" value="Ran_GTPase-activating"/>
</dbReference>
<proteinExistence type="predicted"/>
<dbReference type="InterPro" id="IPR006558">
    <property type="entry name" value="LamG-like"/>
</dbReference>
<keyword evidence="3" id="KW-0677">Repeat</keyword>
<dbReference type="Gene3D" id="3.30.1920.20">
    <property type="match status" value="3"/>
</dbReference>
<evidence type="ECO:0000256" key="5">
    <source>
        <dbReference type="SAM" id="MobiDB-lite"/>
    </source>
</evidence>
<dbReference type="InterPro" id="IPR000408">
    <property type="entry name" value="Reg_chr_condens"/>
</dbReference>
<keyword evidence="4" id="KW-1015">Disulfide bond</keyword>
<dbReference type="PRINTS" id="PR00633">
    <property type="entry name" value="RCCNDNSATION"/>
</dbReference>
<dbReference type="PANTHER" id="PTHR45982">
    <property type="entry name" value="REGULATOR OF CHROMOSOME CONDENSATION"/>
    <property type="match status" value="1"/>
</dbReference>
<dbReference type="Pfam" id="PF25390">
    <property type="entry name" value="WD40_RLD"/>
    <property type="match status" value="1"/>
</dbReference>
<dbReference type="Pfam" id="PF13385">
    <property type="entry name" value="Laminin_G_3"/>
    <property type="match status" value="1"/>
</dbReference>
<evidence type="ECO:0000313" key="8">
    <source>
        <dbReference type="EMBL" id="NHC13296.1"/>
    </source>
</evidence>
<dbReference type="SMART" id="SM00560">
    <property type="entry name" value="LamGL"/>
    <property type="match status" value="1"/>
</dbReference>
<dbReference type="PROSITE" id="PS00626">
    <property type="entry name" value="RCC1_2"/>
    <property type="match status" value="1"/>
</dbReference>
<organism evidence="8 9">
    <name type="scientific">Motilibacter deserti</name>
    <dbReference type="NCBI Taxonomy" id="2714956"/>
    <lineage>
        <taxon>Bacteria</taxon>
        <taxon>Bacillati</taxon>
        <taxon>Actinomycetota</taxon>
        <taxon>Actinomycetes</taxon>
        <taxon>Motilibacterales</taxon>
        <taxon>Motilibacteraceae</taxon>
        <taxon>Motilibacter</taxon>
    </lineage>
</organism>
<evidence type="ECO:0000313" key="9">
    <source>
        <dbReference type="Proteomes" id="UP000800981"/>
    </source>
</evidence>
<dbReference type="InterPro" id="IPR058923">
    <property type="entry name" value="RCC1-like_dom"/>
</dbReference>
<accession>A0ABX0GT46</accession>
<dbReference type="EMBL" id="JAANNP010000002">
    <property type="protein sequence ID" value="NHC13296.1"/>
    <property type="molecule type" value="Genomic_DNA"/>
</dbReference>
<evidence type="ECO:0000259" key="7">
    <source>
        <dbReference type="SMART" id="SM00560"/>
    </source>
</evidence>
<dbReference type="PANTHER" id="PTHR45982:SF1">
    <property type="entry name" value="REGULATOR OF CHROMOSOME CONDENSATION"/>
    <property type="match status" value="1"/>
</dbReference>